<dbReference type="AlphaFoldDB" id="A0A8X6K6Q7"/>
<name>A0A8X6K6Q7_TRICU</name>
<proteinExistence type="predicted"/>
<evidence type="ECO:0000313" key="1">
    <source>
        <dbReference type="EMBL" id="GFQ64189.1"/>
    </source>
</evidence>
<dbReference type="EMBL" id="BMAO01000067">
    <property type="protein sequence ID" value="GFQ64189.1"/>
    <property type="molecule type" value="Genomic_DNA"/>
</dbReference>
<protein>
    <submittedName>
        <fullName evidence="1">Uncharacterized protein</fullName>
    </submittedName>
</protein>
<sequence>MSFPVYIRNAIGDYRRKKGNRTCVFNALGAAEPSGEAYPWLTPTDPIHIGRKSQNNLLIPRKIMCDKTRENSHERNTSRYAVHVGQVYNLPLWE</sequence>
<accession>A0A8X6K6Q7</accession>
<reference evidence="1" key="1">
    <citation type="submission" date="2020-07" db="EMBL/GenBank/DDBJ databases">
        <title>Multicomponent nature underlies the extraordinary mechanical properties of spider dragline silk.</title>
        <authorList>
            <person name="Kono N."/>
            <person name="Nakamura H."/>
            <person name="Mori M."/>
            <person name="Yoshida Y."/>
            <person name="Ohtoshi R."/>
            <person name="Malay A.D."/>
            <person name="Moran D.A.P."/>
            <person name="Tomita M."/>
            <person name="Numata K."/>
            <person name="Arakawa K."/>
        </authorList>
    </citation>
    <scope>NUCLEOTIDE SEQUENCE</scope>
</reference>
<keyword evidence="2" id="KW-1185">Reference proteome</keyword>
<evidence type="ECO:0000313" key="2">
    <source>
        <dbReference type="Proteomes" id="UP000887116"/>
    </source>
</evidence>
<dbReference type="Proteomes" id="UP000887116">
    <property type="component" value="Unassembled WGS sequence"/>
</dbReference>
<comment type="caution">
    <text evidence="1">The sequence shown here is derived from an EMBL/GenBank/DDBJ whole genome shotgun (WGS) entry which is preliminary data.</text>
</comment>
<gene>
    <name evidence="1" type="ORF">TNCT_118551</name>
</gene>
<organism evidence="1 2">
    <name type="scientific">Trichonephila clavata</name>
    <name type="common">Joro spider</name>
    <name type="synonym">Nephila clavata</name>
    <dbReference type="NCBI Taxonomy" id="2740835"/>
    <lineage>
        <taxon>Eukaryota</taxon>
        <taxon>Metazoa</taxon>
        <taxon>Ecdysozoa</taxon>
        <taxon>Arthropoda</taxon>
        <taxon>Chelicerata</taxon>
        <taxon>Arachnida</taxon>
        <taxon>Araneae</taxon>
        <taxon>Araneomorphae</taxon>
        <taxon>Entelegynae</taxon>
        <taxon>Araneoidea</taxon>
        <taxon>Nephilidae</taxon>
        <taxon>Trichonephila</taxon>
    </lineage>
</organism>